<organism evidence="7 8">
    <name type="scientific">Heterodermia speciosa</name>
    <dbReference type="NCBI Taxonomy" id="116794"/>
    <lineage>
        <taxon>Eukaryota</taxon>
        <taxon>Fungi</taxon>
        <taxon>Dikarya</taxon>
        <taxon>Ascomycota</taxon>
        <taxon>Pezizomycotina</taxon>
        <taxon>Lecanoromycetes</taxon>
        <taxon>OSLEUM clade</taxon>
        <taxon>Lecanoromycetidae</taxon>
        <taxon>Caliciales</taxon>
        <taxon>Physciaceae</taxon>
        <taxon>Heterodermia</taxon>
    </lineage>
</organism>
<evidence type="ECO:0008006" key="9">
    <source>
        <dbReference type="Google" id="ProtNLM"/>
    </source>
</evidence>
<dbReference type="Proteomes" id="UP000664521">
    <property type="component" value="Unassembled WGS sequence"/>
</dbReference>
<comment type="similarity">
    <text evidence="1 5">Belongs to the OSBP family.</text>
</comment>
<feature type="compositionally biased region" description="Polar residues" evidence="6">
    <location>
        <begin position="404"/>
        <end position="413"/>
    </location>
</feature>
<dbReference type="AlphaFoldDB" id="A0A8H3IVT4"/>
<dbReference type="InterPro" id="IPR000648">
    <property type="entry name" value="Oxysterol-bd"/>
</dbReference>
<dbReference type="Gene3D" id="1.10.287.2720">
    <property type="match status" value="1"/>
</dbReference>
<dbReference type="OrthoDB" id="14833at2759"/>
<dbReference type="Gene3D" id="3.30.70.3490">
    <property type="match status" value="1"/>
</dbReference>
<protein>
    <recommendedName>
        <fullName evidence="9">Oxysterol-binding protein</fullName>
    </recommendedName>
</protein>
<evidence type="ECO:0000256" key="3">
    <source>
        <dbReference type="ARBA" id="ARBA00023055"/>
    </source>
</evidence>
<keyword evidence="3" id="KW-0445">Lipid transport</keyword>
<dbReference type="GO" id="GO:0005829">
    <property type="term" value="C:cytosol"/>
    <property type="evidence" value="ECO:0007669"/>
    <property type="project" value="TreeGrafter"/>
</dbReference>
<reference evidence="7" key="1">
    <citation type="submission" date="2021-03" db="EMBL/GenBank/DDBJ databases">
        <authorList>
            <person name="Tagirdzhanova G."/>
        </authorList>
    </citation>
    <scope>NUCLEOTIDE SEQUENCE</scope>
</reference>
<evidence type="ECO:0000313" key="7">
    <source>
        <dbReference type="EMBL" id="CAF9935725.1"/>
    </source>
</evidence>
<feature type="region of interest" description="Disordered" evidence="6">
    <location>
        <begin position="328"/>
        <end position="373"/>
    </location>
</feature>
<keyword evidence="8" id="KW-1185">Reference proteome</keyword>
<evidence type="ECO:0000256" key="4">
    <source>
        <dbReference type="ARBA" id="ARBA00023121"/>
    </source>
</evidence>
<proteinExistence type="inferred from homology"/>
<dbReference type="GO" id="GO:0032934">
    <property type="term" value="F:sterol binding"/>
    <property type="evidence" value="ECO:0007669"/>
    <property type="project" value="TreeGrafter"/>
</dbReference>
<dbReference type="InterPro" id="IPR037239">
    <property type="entry name" value="OSBP_sf"/>
</dbReference>
<dbReference type="SUPFAM" id="SSF144000">
    <property type="entry name" value="Oxysterol-binding protein-like"/>
    <property type="match status" value="1"/>
</dbReference>
<accession>A0A8H3IVT4</accession>
<feature type="compositionally biased region" description="Low complexity" evidence="6">
    <location>
        <begin position="414"/>
        <end position="439"/>
    </location>
</feature>
<name>A0A8H3IVT4_9LECA</name>
<feature type="compositionally biased region" description="Basic and acidic residues" evidence="6">
    <location>
        <begin position="490"/>
        <end position="500"/>
    </location>
</feature>
<dbReference type="PANTHER" id="PTHR10972:SF102">
    <property type="entry name" value="OXYSTEROL-BINDING PROTEIN"/>
    <property type="match status" value="1"/>
</dbReference>
<keyword evidence="4" id="KW-0446">Lipid-binding</keyword>
<feature type="compositionally biased region" description="Polar residues" evidence="6">
    <location>
        <begin position="447"/>
        <end position="468"/>
    </location>
</feature>
<feature type="region of interest" description="Disordered" evidence="6">
    <location>
        <begin position="404"/>
        <end position="507"/>
    </location>
</feature>
<dbReference type="PROSITE" id="PS01013">
    <property type="entry name" value="OSBP"/>
    <property type="match status" value="1"/>
</dbReference>
<dbReference type="Pfam" id="PF01237">
    <property type="entry name" value="Oxysterol_BP"/>
    <property type="match status" value="2"/>
</dbReference>
<evidence type="ECO:0000256" key="6">
    <source>
        <dbReference type="SAM" id="MobiDB-lite"/>
    </source>
</evidence>
<evidence type="ECO:0000256" key="1">
    <source>
        <dbReference type="ARBA" id="ARBA00008842"/>
    </source>
</evidence>
<dbReference type="EMBL" id="CAJPDS010000085">
    <property type="protein sequence ID" value="CAF9935725.1"/>
    <property type="molecule type" value="Genomic_DNA"/>
</dbReference>
<dbReference type="GO" id="GO:0016020">
    <property type="term" value="C:membrane"/>
    <property type="evidence" value="ECO:0007669"/>
    <property type="project" value="TreeGrafter"/>
</dbReference>
<feature type="region of interest" description="Disordered" evidence="6">
    <location>
        <begin position="1"/>
        <end position="23"/>
    </location>
</feature>
<evidence type="ECO:0000256" key="2">
    <source>
        <dbReference type="ARBA" id="ARBA00022448"/>
    </source>
</evidence>
<dbReference type="InterPro" id="IPR018494">
    <property type="entry name" value="Oxysterol-bd_CS"/>
</dbReference>
<feature type="compositionally biased region" description="Basic and acidic residues" evidence="6">
    <location>
        <begin position="328"/>
        <end position="349"/>
    </location>
</feature>
<dbReference type="GO" id="GO:0006869">
    <property type="term" value="P:lipid transport"/>
    <property type="evidence" value="ECO:0007669"/>
    <property type="project" value="UniProtKB-KW"/>
</dbReference>
<dbReference type="PANTHER" id="PTHR10972">
    <property type="entry name" value="OXYSTEROL-BINDING PROTEIN-RELATED"/>
    <property type="match status" value="1"/>
</dbReference>
<dbReference type="Gene3D" id="2.40.160.120">
    <property type="match status" value="1"/>
</dbReference>
<comment type="caution">
    <text evidence="7">The sequence shown here is derived from an EMBL/GenBank/DDBJ whole genome shotgun (WGS) entry which is preliminary data.</text>
</comment>
<gene>
    <name evidence="7" type="ORF">HETSPECPRED_009881</name>
</gene>
<dbReference type="GO" id="GO:0032541">
    <property type="term" value="C:cortical endoplasmic reticulum"/>
    <property type="evidence" value="ECO:0007669"/>
    <property type="project" value="TreeGrafter"/>
</dbReference>
<dbReference type="FunFam" id="1.10.287.2720:FF:000001">
    <property type="entry name" value="Oxysterol-binding OBPalpha"/>
    <property type="match status" value="1"/>
</dbReference>
<sequence length="507" mass="56428">MSLKSGHSGDESRSDNAGGDETVVEGEEGNVLSHIISQLKPGADLSKVVLPTFILEPRSMLERITNFMAHPENLLSIPEIDDPVERFVAVVKFYLSGWHIRPPGVKKPLNPILGETFTCYWDYPDHTRGYYISEQTSHHPPKSSYFYMAPEHNIRIDGALKPRSKFLGNSAASMMEGVGVVRLMNRGNRKGGERYFCTQPNMYARGILFGKMKYELGDHSYVRCPETGLTADVEFKTKGYFSGTYNAIGGVIRNSDTGETLYELSGMWSGEMVARNVTTGHKEVLFDATNAKHSPPQVRPLQEQDERESQRLWHSTAVAVKDRNHVLATDEKTKIEDRQREETAKRTEQGQEWQPKLFRRVRGGPGGPEEGEDDLDWILDAQIDGPTPEAKAKQILAIAPILPGQTSQNHHPLQQSNGSGSQPSQAPLQGAPQQQQGQAMSDLIDFGQTSGPSQATPQEQRSSDQHLMQSHHIPQGLQTPIEPEIGTPIKRQDTLTKEVDEFVDAEP</sequence>
<dbReference type="FunFam" id="2.40.160.120:FF:000007">
    <property type="entry name" value="Oxysterol binding protein"/>
    <property type="match status" value="1"/>
</dbReference>
<evidence type="ECO:0000313" key="8">
    <source>
        <dbReference type="Proteomes" id="UP000664521"/>
    </source>
</evidence>
<evidence type="ECO:0000256" key="5">
    <source>
        <dbReference type="RuleBase" id="RU003844"/>
    </source>
</evidence>
<keyword evidence="2" id="KW-0813">Transport</keyword>